<evidence type="ECO:0000256" key="1">
    <source>
        <dbReference type="SAM" id="SignalP"/>
    </source>
</evidence>
<dbReference type="SUPFAM" id="SSF56935">
    <property type="entry name" value="Porins"/>
    <property type="match status" value="1"/>
</dbReference>
<proteinExistence type="predicted"/>
<dbReference type="Gene3D" id="2.60.40.1120">
    <property type="entry name" value="Carboxypeptidase-like, regulatory domain"/>
    <property type="match status" value="1"/>
</dbReference>
<evidence type="ECO:0000313" key="2">
    <source>
        <dbReference type="EMBL" id="CAA6824254.1"/>
    </source>
</evidence>
<organism evidence="2">
    <name type="scientific">uncultured Aureispira sp</name>
    <dbReference type="NCBI Taxonomy" id="1331704"/>
    <lineage>
        <taxon>Bacteria</taxon>
        <taxon>Pseudomonadati</taxon>
        <taxon>Bacteroidota</taxon>
        <taxon>Saprospiria</taxon>
        <taxon>Saprospirales</taxon>
        <taxon>Saprospiraceae</taxon>
        <taxon>Aureispira</taxon>
        <taxon>environmental samples</taxon>
    </lineage>
</organism>
<accession>A0A6S6TXS0</accession>
<reference evidence="2" key="1">
    <citation type="submission" date="2020-01" db="EMBL/GenBank/DDBJ databases">
        <authorList>
            <person name="Meier V. D."/>
            <person name="Meier V D."/>
        </authorList>
    </citation>
    <scope>NUCLEOTIDE SEQUENCE</scope>
    <source>
        <strain evidence="2">HLG_WM_MAG_10</strain>
    </source>
</reference>
<dbReference type="Gene3D" id="2.170.130.10">
    <property type="entry name" value="TonB-dependent receptor, plug domain"/>
    <property type="match status" value="1"/>
</dbReference>
<name>A0A6S6TXS0_9BACT</name>
<dbReference type="Pfam" id="PF13715">
    <property type="entry name" value="CarbopepD_reg_2"/>
    <property type="match status" value="1"/>
</dbReference>
<dbReference type="InterPro" id="IPR008969">
    <property type="entry name" value="CarboxyPept-like_regulatory"/>
</dbReference>
<dbReference type="EMBL" id="CACVAQ010000342">
    <property type="protein sequence ID" value="CAA6824254.1"/>
    <property type="molecule type" value="Genomic_DNA"/>
</dbReference>
<sequence length="788" mass="88353">MKFLLCLFLNLILLSFSFAQTQTIRGKVVDNASQMPLIGVTLVVNETNVNAVSDENGDFVLENVPTGRQQIQAQYLGYEPYISEDLVVSSSKEIYLDILLKEQVEITETVVVSASKGADGTGNKALNDLSVVSTRSFSVEETKRYAASLDDPGRMAAALPGVRSDQDNENDVIIRGNSSAGVLWRLEGLEITNPSHFARAASTGGGITVFSASLLGNTDFSTGGFAAEYGNAFSGVFDMRFRKGNMSKREHSIKVGLVGLGFATEGPMKKGRSSYVINYRYSTLGLLNLMGIYVVRDNVANDFQDLSFCMTFNSKDNKNEFKVFGVGGLSNELWSVKEDTADWQNTWDYQYEKAGSDLGVVGASFRRLINEKSYLKATLGTVYSHIFSTQYEPQITDLENRDSFLIYDYKILRSQAHVTYSNKFSNKFRLKSGAIVHAISHWLSLNQRHGTDTSNHQYLDIGDANTDFLIQAYAQGSYRPNNYFTINLGVHAMYFAMNNTYSIEPRFSVQYKPFSKTTISAAYGLHGKAIPIGTYYLRIKDQSGNSTQPNKNLKIAKWHHAILSYQQVIALGFRTTVEVYYQYGFDIPTSADSSSTYWYFNERQTYGFEAMVSEGFAQNYGLDITIEKAFGRNFFLLATGSIYEAQYKSLGDTEWRNTRYNRGWGASLMGGYEFEFKKGGVLQLGLKSFLADGIRYTPADEAASIAAGALIEDEDNAYSAKAPIYFRLDLRLAYRKDHKKLSYTIALDLQNVTNYRNISFYGYDRKKSELFPRYQAGILPVLSFQIDF</sequence>
<feature type="signal peptide" evidence="1">
    <location>
        <begin position="1"/>
        <end position="19"/>
    </location>
</feature>
<keyword evidence="1" id="KW-0732">Signal</keyword>
<protein>
    <recommendedName>
        <fullName evidence="3">TonB-dependent receptor</fullName>
    </recommendedName>
</protein>
<dbReference type="InterPro" id="IPR037066">
    <property type="entry name" value="Plug_dom_sf"/>
</dbReference>
<feature type="chain" id="PRO_5027952150" description="TonB-dependent receptor" evidence="1">
    <location>
        <begin position="20"/>
        <end position="788"/>
    </location>
</feature>
<dbReference type="AlphaFoldDB" id="A0A6S6TXS0"/>
<evidence type="ECO:0008006" key="3">
    <source>
        <dbReference type="Google" id="ProtNLM"/>
    </source>
</evidence>
<gene>
    <name evidence="2" type="ORF">HELGO_WM19462</name>
</gene>
<dbReference type="SUPFAM" id="SSF49464">
    <property type="entry name" value="Carboxypeptidase regulatory domain-like"/>
    <property type="match status" value="1"/>
</dbReference>